<proteinExistence type="predicted"/>
<dbReference type="Gene3D" id="3.30.420.10">
    <property type="entry name" value="Ribonuclease H-like superfamily/Ribonuclease H"/>
    <property type="match status" value="1"/>
</dbReference>
<keyword evidence="5" id="KW-0808">Transferase</keyword>
<keyword evidence="1" id="KW-0175">Coiled coil</keyword>
<protein>
    <submittedName>
        <fullName evidence="5">Reverse transcriptase domain-containing protein</fullName>
    </submittedName>
</protein>
<dbReference type="SUPFAM" id="SSF53098">
    <property type="entry name" value="Ribonuclease H-like"/>
    <property type="match status" value="1"/>
</dbReference>
<evidence type="ECO:0000256" key="2">
    <source>
        <dbReference type="SAM" id="MobiDB-lite"/>
    </source>
</evidence>
<dbReference type="AlphaFoldDB" id="A0A6L2NZ46"/>
<dbReference type="PANTHER" id="PTHR48475:SF2">
    <property type="entry name" value="RIBONUCLEASE H"/>
    <property type="match status" value="1"/>
</dbReference>
<dbReference type="InterPro" id="IPR013103">
    <property type="entry name" value="RVT_2"/>
</dbReference>
<dbReference type="InterPro" id="IPR054722">
    <property type="entry name" value="PolX-like_BBD"/>
</dbReference>
<dbReference type="InterPro" id="IPR012337">
    <property type="entry name" value="RNaseH-like_sf"/>
</dbReference>
<dbReference type="Pfam" id="PF22936">
    <property type="entry name" value="Pol_BBD"/>
    <property type="match status" value="1"/>
</dbReference>
<comment type="caution">
    <text evidence="5">The sequence shown here is derived from an EMBL/GenBank/DDBJ whole genome shotgun (WGS) entry which is preliminary data.</text>
</comment>
<dbReference type="PANTHER" id="PTHR48475">
    <property type="entry name" value="RIBONUCLEASE H"/>
    <property type="match status" value="1"/>
</dbReference>
<name>A0A6L2NZ46_TANCI</name>
<accession>A0A6L2NZ46</accession>
<organism evidence="5">
    <name type="scientific">Tanacetum cinerariifolium</name>
    <name type="common">Dalmatian daisy</name>
    <name type="synonym">Chrysanthemum cinerariifolium</name>
    <dbReference type="NCBI Taxonomy" id="118510"/>
    <lineage>
        <taxon>Eukaryota</taxon>
        <taxon>Viridiplantae</taxon>
        <taxon>Streptophyta</taxon>
        <taxon>Embryophyta</taxon>
        <taxon>Tracheophyta</taxon>
        <taxon>Spermatophyta</taxon>
        <taxon>Magnoliopsida</taxon>
        <taxon>eudicotyledons</taxon>
        <taxon>Gunneridae</taxon>
        <taxon>Pentapetalae</taxon>
        <taxon>asterids</taxon>
        <taxon>campanulids</taxon>
        <taxon>Asterales</taxon>
        <taxon>Asteraceae</taxon>
        <taxon>Asteroideae</taxon>
        <taxon>Anthemideae</taxon>
        <taxon>Anthemidinae</taxon>
        <taxon>Tanacetum</taxon>
    </lineage>
</organism>
<dbReference type="Pfam" id="PF07727">
    <property type="entry name" value="RVT_2"/>
    <property type="match status" value="1"/>
</dbReference>
<evidence type="ECO:0000259" key="3">
    <source>
        <dbReference type="Pfam" id="PF07727"/>
    </source>
</evidence>
<feature type="region of interest" description="Disordered" evidence="2">
    <location>
        <begin position="210"/>
        <end position="234"/>
    </location>
</feature>
<dbReference type="GO" id="GO:0003676">
    <property type="term" value="F:nucleic acid binding"/>
    <property type="evidence" value="ECO:0007669"/>
    <property type="project" value="InterPro"/>
</dbReference>
<feature type="coiled-coil region" evidence="1">
    <location>
        <begin position="756"/>
        <end position="783"/>
    </location>
</feature>
<evidence type="ECO:0000259" key="4">
    <source>
        <dbReference type="Pfam" id="PF22936"/>
    </source>
</evidence>
<feature type="domain" description="Retrovirus-related Pol polyprotein from transposon TNT 1-94-like beta-barrel" evidence="4">
    <location>
        <begin position="365"/>
        <end position="414"/>
    </location>
</feature>
<dbReference type="InterPro" id="IPR036397">
    <property type="entry name" value="RNaseH_sf"/>
</dbReference>
<keyword evidence="5" id="KW-0548">Nucleotidyltransferase</keyword>
<dbReference type="GO" id="GO:0004523">
    <property type="term" value="F:RNA-DNA hybrid ribonuclease activity"/>
    <property type="evidence" value="ECO:0007669"/>
    <property type="project" value="InterPro"/>
</dbReference>
<dbReference type="GO" id="GO:0003964">
    <property type="term" value="F:RNA-directed DNA polymerase activity"/>
    <property type="evidence" value="ECO:0007669"/>
    <property type="project" value="UniProtKB-KW"/>
</dbReference>
<reference evidence="5" key="1">
    <citation type="journal article" date="2019" name="Sci. Rep.">
        <title>Draft genome of Tanacetum cinerariifolium, the natural source of mosquito coil.</title>
        <authorList>
            <person name="Yamashiro T."/>
            <person name="Shiraishi A."/>
            <person name="Satake H."/>
            <person name="Nakayama K."/>
        </authorList>
    </citation>
    <scope>NUCLEOTIDE SEQUENCE</scope>
</reference>
<evidence type="ECO:0000313" key="5">
    <source>
        <dbReference type="EMBL" id="GEU91440.1"/>
    </source>
</evidence>
<dbReference type="EMBL" id="BKCJ010010405">
    <property type="protein sequence ID" value="GEU91440.1"/>
    <property type="molecule type" value="Genomic_DNA"/>
</dbReference>
<feature type="domain" description="Reverse transcriptase Ty1/copia-type" evidence="3">
    <location>
        <begin position="515"/>
        <end position="588"/>
    </location>
</feature>
<gene>
    <name evidence="5" type="ORF">Tci_063418</name>
</gene>
<feature type="coiled-coil region" evidence="1">
    <location>
        <begin position="101"/>
        <end position="170"/>
    </location>
</feature>
<evidence type="ECO:0000256" key="1">
    <source>
        <dbReference type="SAM" id="Coils"/>
    </source>
</evidence>
<keyword evidence="5" id="KW-0695">RNA-directed DNA polymerase</keyword>
<sequence length="831" mass="95289">MLLVEKDKDEQVLLAEDQAWMESSSDSNQEINSNMVFMAQIEKVLSDSETSSSSADNKILEVSYYLSESKSESEYETSEYYDNTTTYAVDHNDSKGVDKLIRNFNKKIAKCLKRIKKANQQNKDFENHNKDLQVKYDVLKNQATTFEMNNKELNKQLKVLIEKNDDLLAQTNVLKDQLHKKIIIDLEDEVVSLLEKEKENLKTIESLKSKDVKTGDESSEKVVSETENHSENDRQVVEKECDNMENSKVITPWMFKLSVSQSVSPISVTKTSCASNGVENTLSSVRRPNENSHKNLMACNNFDTRSVFDCNNARNALCNTRMNAFVDVNDLFVFDDMSIRKSHVSKMRFRKKPRDSLNIVQICLWIIDSRCSKHMTGNRALLTNFMEKFLETVRFGNNDFVVIAGYEDMVIGSMKIKKVYYRVRTDNDMEFKNKTLAKFFDENEEEVFHESSKSFHEESSSSSLNDDVHQSVEEVAVHSSNNQSISNSIIPNVDEASTSHNVFNERLEDAYFDAKAIRLFLAYVAHKDFIIFQMDVKTAFLNGILKEEVYVGQPPGFISKQYPDHVYALKKALYGLKQAPRAWFDATNNEAKYEALIARLKIVEQMGVKNLKENVDSQMVANQVSGTYVTKETDVTQYLEKVKALTSSYKAFSIKKVHRSENKKANALSKIASTCFAHLSKQVLVEELKEKSISTMEVLAVVEEEGDTWMSPIFKYLTDETLPTEIKKAKAVRRKSWRTEAVIPIEIGIPTLRTAEVDLVQNNEALEINLDLLEERREEATIRDFVYRNNDASRTKDTWKLGPKWEGPYEVTEALRKGAYKLRDRNGKQLS</sequence>